<dbReference type="EMBL" id="JAHRIQ010012193">
    <property type="protein sequence ID" value="MEQ2224567.1"/>
    <property type="molecule type" value="Genomic_DNA"/>
</dbReference>
<accession>A0ABV0SVC6</accession>
<keyword evidence="2" id="KW-1185">Reference proteome</keyword>
<dbReference type="Proteomes" id="UP001482620">
    <property type="component" value="Unassembled WGS sequence"/>
</dbReference>
<evidence type="ECO:0000313" key="1">
    <source>
        <dbReference type="EMBL" id="MEQ2224567.1"/>
    </source>
</evidence>
<name>A0ABV0SVC6_9TELE</name>
<sequence length="74" mass="8103">MVLYAGGVTLHFVTGLGSVPGAERIGAGLVSSTSHYNLLRPRLERRHRVSCKYEDGNVLTFSLTVVGYFSMEQT</sequence>
<reference evidence="1 2" key="1">
    <citation type="submission" date="2021-06" db="EMBL/GenBank/DDBJ databases">
        <authorList>
            <person name="Palmer J.M."/>
        </authorList>
    </citation>
    <scope>NUCLEOTIDE SEQUENCE [LARGE SCALE GENOMIC DNA]</scope>
    <source>
        <strain evidence="2">if_2019</strain>
        <tissue evidence="1">Muscle</tissue>
    </source>
</reference>
<proteinExistence type="predicted"/>
<protein>
    <submittedName>
        <fullName evidence="1">Uncharacterized protein</fullName>
    </submittedName>
</protein>
<comment type="caution">
    <text evidence="1">The sequence shown here is derived from an EMBL/GenBank/DDBJ whole genome shotgun (WGS) entry which is preliminary data.</text>
</comment>
<organism evidence="1 2">
    <name type="scientific">Ilyodon furcidens</name>
    <name type="common">goldbreast splitfin</name>
    <dbReference type="NCBI Taxonomy" id="33524"/>
    <lineage>
        <taxon>Eukaryota</taxon>
        <taxon>Metazoa</taxon>
        <taxon>Chordata</taxon>
        <taxon>Craniata</taxon>
        <taxon>Vertebrata</taxon>
        <taxon>Euteleostomi</taxon>
        <taxon>Actinopterygii</taxon>
        <taxon>Neopterygii</taxon>
        <taxon>Teleostei</taxon>
        <taxon>Neoteleostei</taxon>
        <taxon>Acanthomorphata</taxon>
        <taxon>Ovalentaria</taxon>
        <taxon>Atherinomorphae</taxon>
        <taxon>Cyprinodontiformes</taxon>
        <taxon>Goodeidae</taxon>
        <taxon>Ilyodon</taxon>
    </lineage>
</organism>
<gene>
    <name evidence="1" type="ORF">ILYODFUR_008870</name>
</gene>
<evidence type="ECO:0000313" key="2">
    <source>
        <dbReference type="Proteomes" id="UP001482620"/>
    </source>
</evidence>